<proteinExistence type="predicted"/>
<accession>A0A254NDD9</accession>
<evidence type="ECO:0000256" key="1">
    <source>
        <dbReference type="SAM" id="MobiDB-lite"/>
    </source>
</evidence>
<feature type="region of interest" description="Disordered" evidence="1">
    <location>
        <begin position="256"/>
        <end position="289"/>
    </location>
</feature>
<organism evidence="2 3">
    <name type="scientific">Roseateles puraquae</name>
    <dbReference type="NCBI Taxonomy" id="431059"/>
    <lineage>
        <taxon>Bacteria</taxon>
        <taxon>Pseudomonadati</taxon>
        <taxon>Pseudomonadota</taxon>
        <taxon>Betaproteobacteria</taxon>
        <taxon>Burkholderiales</taxon>
        <taxon>Sphaerotilaceae</taxon>
        <taxon>Roseateles</taxon>
    </lineage>
</organism>
<dbReference type="EMBL" id="NISI01000001">
    <property type="protein sequence ID" value="OWR05966.1"/>
    <property type="molecule type" value="Genomic_DNA"/>
</dbReference>
<evidence type="ECO:0000313" key="3">
    <source>
        <dbReference type="Proteomes" id="UP000197446"/>
    </source>
</evidence>
<dbReference type="OrthoDB" id="8887965at2"/>
<comment type="caution">
    <text evidence="2">The sequence shown here is derived from an EMBL/GenBank/DDBJ whole genome shotgun (WGS) entry which is preliminary data.</text>
</comment>
<dbReference type="Proteomes" id="UP000197446">
    <property type="component" value="Unassembled WGS sequence"/>
</dbReference>
<name>A0A254NDD9_9BURK</name>
<evidence type="ECO:0000313" key="2">
    <source>
        <dbReference type="EMBL" id="OWR05966.1"/>
    </source>
</evidence>
<dbReference type="AlphaFoldDB" id="A0A254NDD9"/>
<sequence>MLDHLNTWSDYRTTVRAFDAVLEHGKAVAAVWATHPADGAQATYGERIFGKLLAHCVALRRLAADPMQATPRDLGELPSMSALARCVIEAFDAFEYVAGHRISESERGFRIRLWELHDATRRLKVLAALGVEDPGIDEIRADAQRLQAAIESHEHLATLPAELQAELRRRFARADPPAFHLNQRQRCSLSGIDPHWHDMATLQLTQHMHTLPFSTRQLLMIPPGTPEGLGLLAQPLLLTLPLLVRVIQSAAALMPANAPEPPSRTARTMQAWRSVAERPTRPPLEPSVA</sequence>
<reference evidence="2 3" key="1">
    <citation type="journal article" date="2007" name="Int. J. Syst. Evol. Microbiol.">
        <title>Description of Pelomonas aquatica sp. nov. and Pelomonas puraquae sp. nov., isolated from industrial and haemodialysis water.</title>
        <authorList>
            <person name="Gomila M."/>
            <person name="Bowien B."/>
            <person name="Falsen E."/>
            <person name="Moore E.R."/>
            <person name="Lalucat J."/>
        </authorList>
    </citation>
    <scope>NUCLEOTIDE SEQUENCE [LARGE SCALE GENOMIC DNA]</scope>
    <source>
        <strain evidence="2 3">CCUG 52769</strain>
    </source>
</reference>
<keyword evidence="3" id="KW-1185">Reference proteome</keyword>
<protein>
    <submittedName>
        <fullName evidence="2">Uncharacterized protein</fullName>
    </submittedName>
</protein>
<gene>
    <name evidence="2" type="ORF">CDO81_05885</name>
</gene>
<dbReference type="RefSeq" id="WP_088482168.1">
    <property type="nucleotide sequence ID" value="NZ_NISI01000001.1"/>
</dbReference>